<proteinExistence type="predicted"/>
<organism evidence="1 2">
    <name type="scientific">Scortum barcoo</name>
    <name type="common">barcoo grunter</name>
    <dbReference type="NCBI Taxonomy" id="214431"/>
    <lineage>
        <taxon>Eukaryota</taxon>
        <taxon>Metazoa</taxon>
        <taxon>Chordata</taxon>
        <taxon>Craniata</taxon>
        <taxon>Vertebrata</taxon>
        <taxon>Euteleostomi</taxon>
        <taxon>Actinopterygii</taxon>
        <taxon>Neopterygii</taxon>
        <taxon>Teleostei</taxon>
        <taxon>Neoteleostei</taxon>
        <taxon>Acanthomorphata</taxon>
        <taxon>Eupercaria</taxon>
        <taxon>Centrarchiformes</taxon>
        <taxon>Terapontoidei</taxon>
        <taxon>Terapontidae</taxon>
        <taxon>Scortum</taxon>
    </lineage>
</organism>
<sequence>MTSRWSFGRVATATPPTPTLRWYSISDPGGLSVLEQLGLDQNSDFSDSSVQQLLDEQRERIRREIRKELKIKEGAENLRRATTDKRNAQQVDSQLRSSNRRLDNLHAQLQELDAHIVVKGGEENRGHLISQVLNPPDVVLPTLKFIIANNMTKTRAHHVNPHLVPFYIGSNLFPPSTDECPQSPGTESRTSAHKERISALERQLNIELKVKQGVENMIPVYSNGSTKDKKMLQTAQQMLQDSKTKIDIIRMQIRKAVQATEHNDDTQGNQDLCGVELRIEELRHHYRVEHAVAEGAKNVLRLLGASKVQDKKALSEAQSRLSEASQRLDLLRDSLDQRLTELPEDHPKANIIKEELVLASSPAFSSRHGAPYLHNQYSTLNKPSPLTGTLQVQLLGCVGLLETVPGRSKATAVMLPCYSPGDTRSFMRGSKGLYGRSGSVSGKTPSKTDELSSEVSAVLKLDNTVVGQTAWRTVGEQAWDQTFTVELERSREMEIAVYWKDYRSLCAVKYLKLEEFLDNQKHRVQLELEPQGLLLAEVTFFNPVIERVPRLQRQKKVFSKQQGKAFLRARQMNVDIGTWVRLLRNAIPTVNNSGTYSPNAHSLTLNSGEVSVEKLSLDSDSPIRGDYKRDTDTHTPDRLPVIEPFSPPDLTPECPVRTPPVSSKQRKGPLSLQDFRLIAVLGRGHFGKVLLSEYKKTGTMYAIKALKKGDIIARDEVESLMCEKRIFEIVNMSHHPFLVNLFACFQTPEHVCFVMEYTAGGDLMMHIHTDVFTEPRAVDLKLDNLLLDTDGYVKIADFGLCKEAVEEEPREERLGSGEKDAEEVKKQPFFRNVDWEALLQRKVPPPFVPSIGSKEDVSNFDEEFTTTEAPTLTPPRESPVCSPAKTRTASGTLTMSLTSAKGSRELCWKLHGAQFFKMSSLEQRLSRIEEKLKQENEEARRRIDLNIDMSPQRSRPRPTLQLPLANDGGSRSSSSESSPQHHPYTSRPRHMLTLPTPPYGLQKSLENAEIDQKLLEIMKQTGYLKIDGQRYPAEVTDLISEGEIGSGTCGQVFKVRFKKTGHVIAVKQMRRTGNKDENKRILMDLDVVLKSHDCPYIIQCYGAIVTNTDVFIAMELMGTCAEKLKKRIQGPIPERILGKMTVAIVKALLYLKEKHGVIHRDVKPSNILLDAKGQIKLCDFGISGRLVDSKAKTRSAGCAAYMAPERIDPPDPTKPDYDIRADVWSLGISLVELATGQFPYKNCKTDFEVLTKVLQEDPPLLPLSMGFSLDFQSFVKDCLTKDHRKRPKYHQLLEHSFIRRYEVVEVDVAGWFQTVMDRTESPRSSQCYSHQHQLHSLFSRAKMTPN</sequence>
<evidence type="ECO:0000313" key="2">
    <source>
        <dbReference type="Proteomes" id="UP000831701"/>
    </source>
</evidence>
<name>A0ACB8VBU2_9TELE</name>
<accession>A0ACB8VBU2</accession>
<gene>
    <name evidence="1" type="ORF">L3Q82_005323</name>
</gene>
<comment type="caution">
    <text evidence="1">The sequence shown here is derived from an EMBL/GenBank/DDBJ whole genome shotgun (WGS) entry which is preliminary data.</text>
</comment>
<dbReference type="EMBL" id="CM041553">
    <property type="protein sequence ID" value="KAI3352357.1"/>
    <property type="molecule type" value="Genomic_DNA"/>
</dbReference>
<keyword evidence="2" id="KW-1185">Reference proteome</keyword>
<evidence type="ECO:0000313" key="1">
    <source>
        <dbReference type="EMBL" id="KAI3352357.1"/>
    </source>
</evidence>
<reference evidence="1" key="1">
    <citation type="submission" date="2022-04" db="EMBL/GenBank/DDBJ databases">
        <title>Jade perch genome.</title>
        <authorList>
            <person name="Chao B."/>
        </authorList>
    </citation>
    <scope>NUCLEOTIDE SEQUENCE</scope>
    <source>
        <strain evidence="1">CB-2022</strain>
    </source>
</reference>
<dbReference type="Proteomes" id="UP000831701">
    <property type="component" value="Chromosome 23"/>
</dbReference>
<protein>
    <submittedName>
        <fullName evidence="1">Uncharacterized protein</fullName>
    </submittedName>
</protein>